<accession>A0A562J8W5</accession>
<dbReference type="InterPro" id="IPR007016">
    <property type="entry name" value="O-antigen_ligase-rel_domated"/>
</dbReference>
<feature type="transmembrane region" description="Helical" evidence="5">
    <location>
        <begin position="585"/>
        <end position="604"/>
    </location>
</feature>
<dbReference type="Proteomes" id="UP000315343">
    <property type="component" value="Unassembled WGS sequence"/>
</dbReference>
<feature type="transmembrane region" description="Helical" evidence="5">
    <location>
        <begin position="528"/>
        <end position="549"/>
    </location>
</feature>
<feature type="transmembrane region" description="Helical" evidence="5">
    <location>
        <begin position="226"/>
        <end position="244"/>
    </location>
</feature>
<dbReference type="OrthoDB" id="1762823at2"/>
<evidence type="ECO:0000256" key="3">
    <source>
        <dbReference type="ARBA" id="ARBA00022989"/>
    </source>
</evidence>
<dbReference type="EMBL" id="VLKH01000006">
    <property type="protein sequence ID" value="TWH79354.1"/>
    <property type="molecule type" value="Genomic_DNA"/>
</dbReference>
<feature type="transmembrane region" description="Helical" evidence="5">
    <location>
        <begin position="103"/>
        <end position="122"/>
    </location>
</feature>
<protein>
    <submittedName>
        <fullName evidence="7">O-antigen ligase-like membrane protein</fullName>
    </submittedName>
</protein>
<evidence type="ECO:0000313" key="7">
    <source>
        <dbReference type="EMBL" id="TWH79354.1"/>
    </source>
</evidence>
<comment type="subcellular location">
    <subcellularLocation>
        <location evidence="1">Membrane</location>
        <topology evidence="1">Multi-pass membrane protein</topology>
    </subcellularLocation>
</comment>
<name>A0A562J8W5_9FIRM</name>
<proteinExistence type="predicted"/>
<feature type="transmembrane region" description="Helical" evidence="5">
    <location>
        <begin position="561"/>
        <end position="579"/>
    </location>
</feature>
<feature type="transmembrane region" description="Helical" evidence="5">
    <location>
        <begin position="167"/>
        <end position="186"/>
    </location>
</feature>
<keyword evidence="3 5" id="KW-1133">Transmembrane helix</keyword>
<sequence>MKDKIEKKTKQPLSINYENKRLSILYFAPLLIIAGFVPLITYAKYLDLQGTTQSLFWTGQQQYLDFFSYWKSRWLIVLTAITCVFYIVLYKQNKLPFKNVKQYYIPLGIYAIFVLISTLFAVDTTTALWGFVDMYQGMFVLMSYVFITFLTINFINNESDLSLFVRAFLFLMLVEGFIGIGQYFGFDIYQTDIGKSLIMPGNLLVENLSFSFGPKTIYGTLFNTNYVGSFATLMLPMSIAALLGAKSMKQRICAVLASVLMIFIWIGCNSRAGYIGVAISSILGLWLFRKAIKRYWKISVSLLAASAVIFVGFNFISDGELLSRIKTFNLIEQIENMKEYNENALKFESIELGKNTFSVKTNKETLNFKVEQEKLYFLDKEFNELEIVTKGNEITFKDPNYSRYKIFMPEDYPGVTVTIGGSLYKINFYIGENNIKILGTGGRITTPVVAERIESWDDYDGLLSDRVYIWSRTIPLLKDNFIKGVGADNFPIAFPQDDFVGKLNTGWDANMVVDKPHNMYLQIGLNTGVISLLSLLAAWSIYLITSLKIYNKIHYDSLEKYVGVACFISIFGYLVAGFFNDQVVSVAPLFWIILGMGICINFNLNKKGEIN</sequence>
<feature type="transmembrane region" description="Helical" evidence="5">
    <location>
        <begin position="272"/>
        <end position="288"/>
    </location>
</feature>
<evidence type="ECO:0000256" key="1">
    <source>
        <dbReference type="ARBA" id="ARBA00004141"/>
    </source>
</evidence>
<evidence type="ECO:0000313" key="8">
    <source>
        <dbReference type="Proteomes" id="UP000315343"/>
    </source>
</evidence>
<keyword evidence="8" id="KW-1185">Reference proteome</keyword>
<evidence type="ECO:0000256" key="2">
    <source>
        <dbReference type="ARBA" id="ARBA00022692"/>
    </source>
</evidence>
<dbReference type="Pfam" id="PF04932">
    <property type="entry name" value="Wzy_C"/>
    <property type="match status" value="1"/>
</dbReference>
<evidence type="ECO:0000256" key="4">
    <source>
        <dbReference type="ARBA" id="ARBA00023136"/>
    </source>
</evidence>
<evidence type="ECO:0000259" key="6">
    <source>
        <dbReference type="Pfam" id="PF04932"/>
    </source>
</evidence>
<reference evidence="7 8" key="1">
    <citation type="submission" date="2019-07" db="EMBL/GenBank/DDBJ databases">
        <title>Genomic Encyclopedia of Type Strains, Phase I: the one thousand microbial genomes (KMG-I) project.</title>
        <authorList>
            <person name="Kyrpides N."/>
        </authorList>
    </citation>
    <scope>NUCLEOTIDE SEQUENCE [LARGE SCALE GENOMIC DNA]</scope>
    <source>
        <strain evidence="7 8">DSM 13558</strain>
    </source>
</reference>
<feature type="transmembrane region" description="Helical" evidence="5">
    <location>
        <begin position="251"/>
        <end position="266"/>
    </location>
</feature>
<dbReference type="RefSeq" id="WP_145083639.1">
    <property type="nucleotide sequence ID" value="NZ_VLKH01000006.1"/>
</dbReference>
<feature type="transmembrane region" description="Helical" evidence="5">
    <location>
        <begin position="21"/>
        <end position="43"/>
    </location>
</feature>
<dbReference type="PANTHER" id="PTHR37422:SF13">
    <property type="entry name" value="LIPOPOLYSACCHARIDE BIOSYNTHESIS PROTEIN PA4999-RELATED"/>
    <property type="match status" value="1"/>
</dbReference>
<feature type="domain" description="O-antigen ligase-related" evidence="6">
    <location>
        <begin position="452"/>
        <end position="535"/>
    </location>
</feature>
<dbReference type="GO" id="GO:0016020">
    <property type="term" value="C:membrane"/>
    <property type="evidence" value="ECO:0007669"/>
    <property type="project" value="UniProtKB-SubCell"/>
</dbReference>
<keyword evidence="7" id="KW-0436">Ligase</keyword>
<dbReference type="InterPro" id="IPR051533">
    <property type="entry name" value="WaaL-like"/>
</dbReference>
<feature type="transmembrane region" description="Helical" evidence="5">
    <location>
        <begin position="295"/>
        <end position="316"/>
    </location>
</feature>
<dbReference type="GO" id="GO:0016874">
    <property type="term" value="F:ligase activity"/>
    <property type="evidence" value="ECO:0007669"/>
    <property type="project" value="UniProtKB-KW"/>
</dbReference>
<feature type="transmembrane region" description="Helical" evidence="5">
    <location>
        <begin position="74"/>
        <end position="91"/>
    </location>
</feature>
<keyword evidence="4 5" id="KW-0472">Membrane</keyword>
<comment type="caution">
    <text evidence="7">The sequence shown here is derived from an EMBL/GenBank/DDBJ whole genome shotgun (WGS) entry which is preliminary data.</text>
</comment>
<organism evidence="7 8">
    <name type="scientific">Sedimentibacter saalensis</name>
    <dbReference type="NCBI Taxonomy" id="130788"/>
    <lineage>
        <taxon>Bacteria</taxon>
        <taxon>Bacillati</taxon>
        <taxon>Bacillota</taxon>
        <taxon>Tissierellia</taxon>
        <taxon>Sedimentibacter</taxon>
    </lineage>
</organism>
<dbReference type="PANTHER" id="PTHR37422">
    <property type="entry name" value="TEICHURONIC ACID BIOSYNTHESIS PROTEIN TUAE"/>
    <property type="match status" value="1"/>
</dbReference>
<evidence type="ECO:0000256" key="5">
    <source>
        <dbReference type="SAM" id="Phobius"/>
    </source>
</evidence>
<gene>
    <name evidence="7" type="ORF">LY60_02331</name>
</gene>
<feature type="transmembrane region" description="Helical" evidence="5">
    <location>
        <begin position="134"/>
        <end position="155"/>
    </location>
</feature>
<dbReference type="AlphaFoldDB" id="A0A562J8W5"/>
<keyword evidence="2 5" id="KW-0812">Transmembrane</keyword>